<dbReference type="PANTHER" id="PTHR24161:SF85">
    <property type="entry name" value="PALMITOYLTRANSFERASE HIP14"/>
    <property type="match status" value="1"/>
</dbReference>
<dbReference type="PRINTS" id="PR01415">
    <property type="entry name" value="ANKYRIN"/>
</dbReference>
<gene>
    <name evidence="4" type="ORF">BQ4739_LOCUS16991</name>
</gene>
<keyword evidence="5" id="KW-1185">Reference proteome</keyword>
<dbReference type="EMBL" id="FNXT01001262">
    <property type="protein sequence ID" value="SZX76614.1"/>
    <property type="molecule type" value="Genomic_DNA"/>
</dbReference>
<dbReference type="PROSITE" id="PS50088">
    <property type="entry name" value="ANK_REPEAT"/>
    <property type="match status" value="4"/>
</dbReference>
<dbReference type="SMART" id="SM00248">
    <property type="entry name" value="ANK"/>
    <property type="match status" value="7"/>
</dbReference>
<evidence type="ECO:0000256" key="1">
    <source>
        <dbReference type="ARBA" id="ARBA00022737"/>
    </source>
</evidence>
<keyword evidence="2 3" id="KW-0040">ANK repeat</keyword>
<organism evidence="4 5">
    <name type="scientific">Tetradesmus obliquus</name>
    <name type="common">Green alga</name>
    <name type="synonym">Acutodesmus obliquus</name>
    <dbReference type="NCBI Taxonomy" id="3088"/>
    <lineage>
        <taxon>Eukaryota</taxon>
        <taxon>Viridiplantae</taxon>
        <taxon>Chlorophyta</taxon>
        <taxon>core chlorophytes</taxon>
        <taxon>Chlorophyceae</taxon>
        <taxon>CS clade</taxon>
        <taxon>Sphaeropleales</taxon>
        <taxon>Scenedesmaceae</taxon>
        <taxon>Tetradesmus</taxon>
    </lineage>
</organism>
<dbReference type="InterPro" id="IPR036770">
    <property type="entry name" value="Ankyrin_rpt-contain_sf"/>
</dbReference>
<dbReference type="Proteomes" id="UP000256970">
    <property type="component" value="Unassembled WGS sequence"/>
</dbReference>
<name>A0A383WHM1_TETOB</name>
<proteinExistence type="predicted"/>
<dbReference type="Pfam" id="PF12796">
    <property type="entry name" value="Ank_2"/>
    <property type="match status" value="2"/>
</dbReference>
<feature type="repeat" description="ANK" evidence="3">
    <location>
        <begin position="117"/>
        <end position="145"/>
    </location>
</feature>
<dbReference type="AlphaFoldDB" id="A0A383WHM1"/>
<dbReference type="SUPFAM" id="SSF48403">
    <property type="entry name" value="Ankyrin repeat"/>
    <property type="match status" value="1"/>
</dbReference>
<keyword evidence="1" id="KW-0677">Repeat</keyword>
<evidence type="ECO:0000256" key="2">
    <source>
        <dbReference type="ARBA" id="ARBA00023043"/>
    </source>
</evidence>
<dbReference type="PANTHER" id="PTHR24161">
    <property type="entry name" value="ANK_REP_REGION DOMAIN-CONTAINING PROTEIN-RELATED"/>
    <property type="match status" value="1"/>
</dbReference>
<feature type="repeat" description="ANK" evidence="3">
    <location>
        <begin position="8"/>
        <end position="40"/>
    </location>
</feature>
<evidence type="ECO:0000313" key="4">
    <source>
        <dbReference type="EMBL" id="SZX76614.1"/>
    </source>
</evidence>
<dbReference type="Gene3D" id="1.25.40.20">
    <property type="entry name" value="Ankyrin repeat-containing domain"/>
    <property type="match status" value="2"/>
</dbReference>
<evidence type="ECO:0000256" key="3">
    <source>
        <dbReference type="PROSITE-ProRule" id="PRU00023"/>
    </source>
</evidence>
<evidence type="ECO:0000313" key="5">
    <source>
        <dbReference type="Proteomes" id="UP000256970"/>
    </source>
</evidence>
<feature type="repeat" description="ANK" evidence="3">
    <location>
        <begin position="76"/>
        <end position="97"/>
    </location>
</feature>
<dbReference type="InterPro" id="IPR002110">
    <property type="entry name" value="Ankyrin_rpt"/>
</dbReference>
<sequence length="316" mass="33013">MHKLFGLSKQPALHKAVQSGEISDVRVMLQKCTDIDQADKQNGRSPLHVAAAAGFDVILGELLDRQSKAAGLQDTDGNTPLHLAAAGGHTRCVQLLMGSRNSDQRSRQQQLQLRNAAGYTPLMAAAAAGHAQVVDVMLLAGADMHSGVLQGRVTIGHLAARGGHVQVLAVLAAHGFDLRSDTLDMTTLLHEAAAQGQVAAVQWLLQAGLNPAARNAEQKSALDLARAEQHHTVVQVLRNAAASAPPAAAAAAAPSGSGASSEPSTPTAAVAAAIAARSSMQQQQQQQAGRLAGQLVVYPENEQYKFYPAVDKRVNM</sequence>
<dbReference type="PROSITE" id="PS50297">
    <property type="entry name" value="ANK_REP_REGION"/>
    <property type="match status" value="3"/>
</dbReference>
<protein>
    <submittedName>
        <fullName evidence="4">Uncharacterized protein</fullName>
    </submittedName>
</protein>
<feature type="repeat" description="ANK" evidence="3">
    <location>
        <begin position="184"/>
        <end position="216"/>
    </location>
</feature>
<reference evidence="4 5" key="1">
    <citation type="submission" date="2016-10" db="EMBL/GenBank/DDBJ databases">
        <authorList>
            <person name="Cai Z."/>
        </authorList>
    </citation>
    <scope>NUCLEOTIDE SEQUENCE [LARGE SCALE GENOMIC DNA]</scope>
</reference>
<accession>A0A383WHM1</accession>
<dbReference type="STRING" id="3088.A0A383WHM1"/>